<evidence type="ECO:0000313" key="1">
    <source>
        <dbReference type="EMBL" id="CAG8842263.1"/>
    </source>
</evidence>
<sequence length="55" mass="6177">LPSAGDVSLSHRPLLPPKSFFRDDTRTALHYIIIKNLHYGPYSESYNIVAGCETD</sequence>
<evidence type="ECO:0000313" key="2">
    <source>
        <dbReference type="Proteomes" id="UP000789901"/>
    </source>
</evidence>
<proteinExistence type="predicted"/>
<feature type="non-terminal residue" evidence="1">
    <location>
        <position position="1"/>
    </location>
</feature>
<dbReference type="Proteomes" id="UP000789901">
    <property type="component" value="Unassembled WGS sequence"/>
</dbReference>
<dbReference type="EMBL" id="CAJVQB010068448">
    <property type="protein sequence ID" value="CAG8842263.1"/>
    <property type="molecule type" value="Genomic_DNA"/>
</dbReference>
<organism evidence="1 2">
    <name type="scientific">Gigaspora margarita</name>
    <dbReference type="NCBI Taxonomy" id="4874"/>
    <lineage>
        <taxon>Eukaryota</taxon>
        <taxon>Fungi</taxon>
        <taxon>Fungi incertae sedis</taxon>
        <taxon>Mucoromycota</taxon>
        <taxon>Glomeromycotina</taxon>
        <taxon>Glomeromycetes</taxon>
        <taxon>Diversisporales</taxon>
        <taxon>Gigasporaceae</taxon>
        <taxon>Gigaspora</taxon>
    </lineage>
</organism>
<keyword evidence="2" id="KW-1185">Reference proteome</keyword>
<name>A0ABN7WWR0_GIGMA</name>
<protein>
    <submittedName>
        <fullName evidence="1">843_t:CDS:1</fullName>
    </submittedName>
</protein>
<gene>
    <name evidence="1" type="ORF">GMARGA_LOCUS35892</name>
</gene>
<reference evidence="1 2" key="1">
    <citation type="submission" date="2021-06" db="EMBL/GenBank/DDBJ databases">
        <authorList>
            <person name="Kallberg Y."/>
            <person name="Tangrot J."/>
            <person name="Rosling A."/>
        </authorList>
    </citation>
    <scope>NUCLEOTIDE SEQUENCE [LARGE SCALE GENOMIC DNA]</scope>
    <source>
        <strain evidence="1 2">120-4 pot B 10/14</strain>
    </source>
</reference>
<comment type="caution">
    <text evidence="1">The sequence shown here is derived from an EMBL/GenBank/DDBJ whole genome shotgun (WGS) entry which is preliminary data.</text>
</comment>
<accession>A0ABN7WWR0</accession>